<dbReference type="InterPro" id="IPR000600">
    <property type="entry name" value="ROK"/>
</dbReference>
<keyword evidence="3" id="KW-1185">Reference proteome</keyword>
<dbReference type="PROSITE" id="PS01125">
    <property type="entry name" value="ROK"/>
    <property type="match status" value="1"/>
</dbReference>
<dbReference type="Proteomes" id="UP000266118">
    <property type="component" value="Chromosome"/>
</dbReference>
<organism evidence="2 3">
    <name type="scientific">Arachidicoccus soli</name>
    <dbReference type="NCBI Taxonomy" id="2341117"/>
    <lineage>
        <taxon>Bacteria</taxon>
        <taxon>Pseudomonadati</taxon>
        <taxon>Bacteroidota</taxon>
        <taxon>Chitinophagia</taxon>
        <taxon>Chitinophagales</taxon>
        <taxon>Chitinophagaceae</taxon>
        <taxon>Arachidicoccus</taxon>
    </lineage>
</organism>
<dbReference type="SUPFAM" id="SSF53067">
    <property type="entry name" value="Actin-like ATPase domain"/>
    <property type="match status" value="1"/>
</dbReference>
<dbReference type="RefSeq" id="WP_119984443.1">
    <property type="nucleotide sequence ID" value="NZ_CP032489.1"/>
</dbReference>
<accession>A0A386HKK2</accession>
<dbReference type="PANTHER" id="PTHR18964">
    <property type="entry name" value="ROK (REPRESSOR, ORF, KINASE) FAMILY"/>
    <property type="match status" value="1"/>
</dbReference>
<protein>
    <submittedName>
        <fullName evidence="2">ROK family protein</fullName>
    </submittedName>
</protein>
<dbReference type="InterPro" id="IPR043129">
    <property type="entry name" value="ATPase_NBD"/>
</dbReference>
<dbReference type="PANTHER" id="PTHR18964:SF149">
    <property type="entry name" value="BIFUNCTIONAL UDP-N-ACETYLGLUCOSAMINE 2-EPIMERASE_N-ACETYLMANNOSAMINE KINASE"/>
    <property type="match status" value="1"/>
</dbReference>
<evidence type="ECO:0000313" key="3">
    <source>
        <dbReference type="Proteomes" id="UP000266118"/>
    </source>
</evidence>
<evidence type="ECO:0000313" key="2">
    <source>
        <dbReference type="EMBL" id="AYD46427.1"/>
    </source>
</evidence>
<sequence length="325" mass="35279">MLSIPISQQMAIGIDIGGTNTVFGIVDHRGEINYRGAITTNKHEKIEDYIEELYQAILPSLNQFGSDKLVRGIGIGAPNGNYYSGEIEYAPNLRWPGKIPLVKLIQERFNLPSALTNDANAAAVGEMTYGAAKGMKDFIMITLGTGVGSGIVVNGEMVYGHDGFAGELGHTIIIPGGRKHWSTGFEGSLEAYASATGVRLTAIELLEKDKNKPSLLRHYDLDEIDSRLVYDCAIQGDEIAIETYRFTGDVLGKALANFVMFSSPEAIILFGGLCNAGNFIFQPAKRSMEANLLPIYRNKVQIMPSELKESDAAVLGASALVWELK</sequence>
<name>A0A386HKK2_9BACT</name>
<dbReference type="Pfam" id="PF00480">
    <property type="entry name" value="ROK"/>
    <property type="match status" value="1"/>
</dbReference>
<dbReference type="KEGG" id="ark:D6B99_01620"/>
<dbReference type="OrthoDB" id="9810372at2"/>
<dbReference type="CDD" id="cd23763">
    <property type="entry name" value="ASKHA_ATPase_ROK"/>
    <property type="match status" value="1"/>
</dbReference>
<comment type="similarity">
    <text evidence="1">Belongs to the ROK (NagC/XylR) family.</text>
</comment>
<dbReference type="InterPro" id="IPR049874">
    <property type="entry name" value="ROK_cs"/>
</dbReference>
<dbReference type="AlphaFoldDB" id="A0A386HKK2"/>
<proteinExistence type="inferred from homology"/>
<evidence type="ECO:0000256" key="1">
    <source>
        <dbReference type="ARBA" id="ARBA00006479"/>
    </source>
</evidence>
<dbReference type="EMBL" id="CP032489">
    <property type="protein sequence ID" value="AYD46427.1"/>
    <property type="molecule type" value="Genomic_DNA"/>
</dbReference>
<reference evidence="2 3" key="1">
    <citation type="submission" date="2018-09" db="EMBL/GenBank/DDBJ databases">
        <title>Arachidicoccus sp. nov., a bacterium isolated from soil.</title>
        <authorList>
            <person name="Weon H.-Y."/>
            <person name="Kwon S.-W."/>
            <person name="Lee S.A."/>
        </authorList>
    </citation>
    <scope>NUCLEOTIDE SEQUENCE [LARGE SCALE GENOMIC DNA]</scope>
    <source>
        <strain evidence="2 3">KIS59-12</strain>
    </source>
</reference>
<gene>
    <name evidence="2" type="ORF">D6B99_01620</name>
</gene>
<dbReference type="Gene3D" id="3.30.420.40">
    <property type="match status" value="2"/>
</dbReference>